<dbReference type="GO" id="GO:0005886">
    <property type="term" value="C:plasma membrane"/>
    <property type="evidence" value="ECO:0007669"/>
    <property type="project" value="UniProtKB-SubCell"/>
</dbReference>
<gene>
    <name evidence="17" type="primary">LOC106764948</name>
</gene>
<evidence type="ECO:0000256" key="1">
    <source>
        <dbReference type="ARBA" id="ARBA00004236"/>
    </source>
</evidence>
<feature type="region of interest" description="Disordered" evidence="14">
    <location>
        <begin position="385"/>
        <end position="416"/>
    </location>
</feature>
<sequence>MGNCWGSQPHSEVTPTTTGNLSTATPGISQTISGSTTTSGSYTTTTTTTTTTSGSGNSSVNSKFSVASGDQPYPTGQILPTSNLRIFTFGDLKAATKNFRADTVLGEGGFGKVFKGWLEEKGTSKGGSGTVIAVKKLNSESLQGIEEWRSEVNFLGRLSHPNLVKLLGYCLEETELLLVYEFMQKGSLENHLFGRGSAVQPLPWDIRLKIAIGAARGLAFLHTSEKVIYRDFKASNILLDGSYNAKISDFGLAKLGPSASQSHVTTRVMGTYGYAAPEYVATGHLYVKSDVYGFGVVLVEILTGLRALDSNRPSGQHNLTEWVKPYLHDRRKLKGIMDSRLEGKFPSKAAFRIAQLALKCLSSEPKQRPSMKEVLESLERIQAANEKPVEPKLRSNHPRQAHQAVHHRSPLKDGSY</sequence>
<evidence type="ECO:0000256" key="12">
    <source>
        <dbReference type="PROSITE-ProRule" id="PRU10141"/>
    </source>
</evidence>
<evidence type="ECO:0000256" key="7">
    <source>
        <dbReference type="ARBA" id="ARBA00022741"/>
    </source>
</evidence>
<dbReference type="Proteomes" id="UP000087766">
    <property type="component" value="Chromosome 6"/>
</dbReference>
<evidence type="ECO:0000256" key="2">
    <source>
        <dbReference type="ARBA" id="ARBA00008684"/>
    </source>
</evidence>
<evidence type="ECO:0000313" key="17">
    <source>
        <dbReference type="RefSeq" id="XP_014504890.1"/>
    </source>
</evidence>
<dbReference type="PROSITE" id="PS00108">
    <property type="entry name" value="PROTEIN_KINASE_ST"/>
    <property type="match status" value="1"/>
</dbReference>
<organism evidence="16 17">
    <name type="scientific">Vigna radiata var. radiata</name>
    <name type="common">Mung bean</name>
    <name type="synonym">Phaseolus aureus</name>
    <dbReference type="NCBI Taxonomy" id="3916"/>
    <lineage>
        <taxon>Eukaryota</taxon>
        <taxon>Viridiplantae</taxon>
        <taxon>Streptophyta</taxon>
        <taxon>Embryophyta</taxon>
        <taxon>Tracheophyta</taxon>
        <taxon>Spermatophyta</taxon>
        <taxon>Magnoliopsida</taxon>
        <taxon>eudicotyledons</taxon>
        <taxon>Gunneridae</taxon>
        <taxon>Pentapetalae</taxon>
        <taxon>rosids</taxon>
        <taxon>fabids</taxon>
        <taxon>Fabales</taxon>
        <taxon>Fabaceae</taxon>
        <taxon>Papilionoideae</taxon>
        <taxon>50 kb inversion clade</taxon>
        <taxon>NPAAA clade</taxon>
        <taxon>indigoferoid/millettioid clade</taxon>
        <taxon>Phaseoleae</taxon>
        <taxon>Vigna</taxon>
    </lineage>
</organism>
<feature type="binding site" evidence="12">
    <location>
        <position position="136"/>
    </location>
    <ligand>
        <name>ATP</name>
        <dbReference type="ChEBI" id="CHEBI:30616"/>
    </ligand>
</feature>
<evidence type="ECO:0000259" key="15">
    <source>
        <dbReference type="PROSITE" id="PS50011"/>
    </source>
</evidence>
<evidence type="ECO:0000256" key="9">
    <source>
        <dbReference type="ARBA" id="ARBA00022840"/>
    </source>
</evidence>
<dbReference type="SUPFAM" id="SSF56112">
    <property type="entry name" value="Protein kinase-like (PK-like)"/>
    <property type="match status" value="1"/>
</dbReference>
<dbReference type="InterPro" id="IPR001245">
    <property type="entry name" value="Ser-Thr/Tyr_kinase_cat_dom"/>
</dbReference>
<keyword evidence="16" id="KW-1185">Reference proteome</keyword>
<feature type="compositionally biased region" description="Basic residues" evidence="14">
    <location>
        <begin position="394"/>
        <end position="409"/>
    </location>
</feature>
<dbReference type="RefSeq" id="XP_014504890.1">
    <property type="nucleotide sequence ID" value="XM_014649404.2"/>
</dbReference>
<comment type="subcellular location">
    <subcellularLocation>
        <location evidence="1">Cell membrane</location>
    </subcellularLocation>
</comment>
<evidence type="ECO:0000313" key="16">
    <source>
        <dbReference type="Proteomes" id="UP000087766"/>
    </source>
</evidence>
<dbReference type="InterPro" id="IPR011009">
    <property type="entry name" value="Kinase-like_dom_sf"/>
</dbReference>
<dbReference type="Gene3D" id="1.10.510.10">
    <property type="entry name" value="Transferase(Phosphotransferase) domain 1"/>
    <property type="match status" value="1"/>
</dbReference>
<keyword evidence="5 13" id="KW-0723">Serine/threonine-protein kinase</keyword>
<dbReference type="EC" id="2.7.11.1" evidence="3"/>
<dbReference type="OrthoDB" id="4062651at2759"/>
<dbReference type="STRING" id="3916.A0A1S3UFT0"/>
<evidence type="ECO:0000256" key="3">
    <source>
        <dbReference type="ARBA" id="ARBA00012513"/>
    </source>
</evidence>
<dbReference type="Gene3D" id="3.30.200.20">
    <property type="entry name" value="Phosphorylase Kinase, domain 1"/>
    <property type="match status" value="1"/>
</dbReference>
<keyword evidence="8 17" id="KW-0418">Kinase</keyword>
<accession>A0A1S3UFT0</accession>
<keyword evidence="4" id="KW-1003">Cell membrane</keyword>
<feature type="compositionally biased region" description="Polar residues" evidence="14">
    <location>
        <begin position="1"/>
        <end position="24"/>
    </location>
</feature>
<dbReference type="Pfam" id="PF07714">
    <property type="entry name" value="PK_Tyr_Ser-Thr"/>
    <property type="match status" value="1"/>
</dbReference>
<evidence type="ECO:0000256" key="4">
    <source>
        <dbReference type="ARBA" id="ARBA00022475"/>
    </source>
</evidence>
<keyword evidence="7 12" id="KW-0547">Nucleotide-binding</keyword>
<dbReference type="FunFam" id="1.10.510.10:FF:000032">
    <property type="entry name" value="Serine/threonine-protein kinase PBS1"/>
    <property type="match status" value="1"/>
</dbReference>
<dbReference type="InterPro" id="IPR050823">
    <property type="entry name" value="Plant_Ser_Thr_Prot_Kinase"/>
</dbReference>
<evidence type="ECO:0000256" key="13">
    <source>
        <dbReference type="RuleBase" id="RU000304"/>
    </source>
</evidence>
<dbReference type="FunFam" id="3.30.200.20:FF:000228">
    <property type="entry name" value="Serine/threonine-protein kinase BIK1"/>
    <property type="match status" value="1"/>
</dbReference>
<dbReference type="InterPro" id="IPR017441">
    <property type="entry name" value="Protein_kinase_ATP_BS"/>
</dbReference>
<evidence type="ECO:0000256" key="8">
    <source>
        <dbReference type="ARBA" id="ARBA00022777"/>
    </source>
</evidence>
<comment type="similarity">
    <text evidence="2">Belongs to the protein kinase superfamily. Ser/Thr protein kinase family.</text>
</comment>
<evidence type="ECO:0000256" key="14">
    <source>
        <dbReference type="SAM" id="MobiDB-lite"/>
    </source>
</evidence>
<keyword evidence="9 12" id="KW-0067">ATP-binding</keyword>
<protein>
    <recommendedName>
        <fullName evidence="3">non-specific serine/threonine protein kinase</fullName>
        <ecNumber evidence="3">2.7.11.1</ecNumber>
    </recommendedName>
</protein>
<keyword evidence="6" id="KW-0808">Transferase</keyword>
<dbReference type="InterPro" id="IPR000719">
    <property type="entry name" value="Prot_kinase_dom"/>
</dbReference>
<proteinExistence type="inferred from homology"/>
<dbReference type="GO" id="GO:0005524">
    <property type="term" value="F:ATP binding"/>
    <property type="evidence" value="ECO:0007669"/>
    <property type="project" value="UniProtKB-UniRule"/>
</dbReference>
<dbReference type="GeneID" id="106764948"/>
<dbReference type="CDD" id="cd14066">
    <property type="entry name" value="STKc_IRAK"/>
    <property type="match status" value="1"/>
</dbReference>
<evidence type="ECO:0000256" key="11">
    <source>
        <dbReference type="ARBA" id="ARBA00054261"/>
    </source>
</evidence>
<dbReference type="GO" id="GO:0004674">
    <property type="term" value="F:protein serine/threonine kinase activity"/>
    <property type="evidence" value="ECO:0007669"/>
    <property type="project" value="UniProtKB-KW"/>
</dbReference>
<feature type="compositionally biased region" description="Low complexity" evidence="14">
    <location>
        <begin position="25"/>
        <end position="59"/>
    </location>
</feature>
<reference evidence="16" key="1">
    <citation type="journal article" date="2014" name="Nat. Commun.">
        <title>Genome sequence of mungbean and insights into evolution within Vigna species.</title>
        <authorList>
            <person name="Kang Y.J."/>
            <person name="Kim S.K."/>
            <person name="Kim M.Y."/>
            <person name="Lestari P."/>
            <person name="Kim K.H."/>
            <person name="Ha B.K."/>
            <person name="Jun T.H."/>
            <person name="Hwang W.J."/>
            <person name="Lee T."/>
            <person name="Lee J."/>
            <person name="Shim S."/>
            <person name="Yoon M.Y."/>
            <person name="Jang Y.E."/>
            <person name="Han K.S."/>
            <person name="Taeprayoon P."/>
            <person name="Yoon N."/>
            <person name="Somta P."/>
            <person name="Tanya P."/>
            <person name="Kim K.S."/>
            <person name="Gwag J.G."/>
            <person name="Moon J.K."/>
            <person name="Lee Y.H."/>
            <person name="Park B.S."/>
            <person name="Bombarely A."/>
            <person name="Doyle J.J."/>
            <person name="Jackson S.A."/>
            <person name="Schafleitner R."/>
            <person name="Srinives P."/>
            <person name="Varshney R.K."/>
            <person name="Lee S.H."/>
        </authorList>
    </citation>
    <scope>NUCLEOTIDE SEQUENCE [LARGE SCALE GENOMIC DNA]</scope>
    <source>
        <strain evidence="16">cv. VC1973A</strain>
    </source>
</reference>
<dbReference type="PROSITE" id="PS50011">
    <property type="entry name" value="PROTEIN_KINASE_DOM"/>
    <property type="match status" value="1"/>
</dbReference>
<dbReference type="KEGG" id="vra:106764948"/>
<dbReference type="InterPro" id="IPR008271">
    <property type="entry name" value="Ser/Thr_kinase_AS"/>
</dbReference>
<reference evidence="17" key="2">
    <citation type="submission" date="2025-08" db="UniProtKB">
        <authorList>
            <consortium name="RefSeq"/>
        </authorList>
    </citation>
    <scope>IDENTIFICATION</scope>
    <source>
        <tissue evidence="17">Leaf</tissue>
    </source>
</reference>
<dbReference type="PROSITE" id="PS00107">
    <property type="entry name" value="PROTEIN_KINASE_ATP"/>
    <property type="match status" value="1"/>
</dbReference>
<evidence type="ECO:0000256" key="10">
    <source>
        <dbReference type="ARBA" id="ARBA00023136"/>
    </source>
</evidence>
<evidence type="ECO:0000256" key="6">
    <source>
        <dbReference type="ARBA" id="ARBA00022679"/>
    </source>
</evidence>
<keyword evidence="10" id="KW-0472">Membrane</keyword>
<feature type="domain" description="Protein kinase" evidence="15">
    <location>
        <begin position="99"/>
        <end position="381"/>
    </location>
</feature>
<dbReference type="PANTHER" id="PTHR45621">
    <property type="entry name" value="OS01G0588500 PROTEIN-RELATED"/>
    <property type="match status" value="1"/>
</dbReference>
<dbReference type="AlphaFoldDB" id="A0A1S3UFT0"/>
<name>A0A1S3UFT0_VIGRR</name>
<feature type="region of interest" description="Disordered" evidence="14">
    <location>
        <begin position="1"/>
        <end position="67"/>
    </location>
</feature>
<evidence type="ECO:0000256" key="5">
    <source>
        <dbReference type="ARBA" id="ARBA00022527"/>
    </source>
</evidence>
<comment type="function">
    <text evidence="11">May be involved in plant defense signaling.</text>
</comment>